<dbReference type="InterPro" id="IPR041373">
    <property type="entry name" value="RT_RNaseH"/>
</dbReference>
<dbReference type="GO" id="GO:0004519">
    <property type="term" value="F:endonuclease activity"/>
    <property type="evidence" value="ECO:0007669"/>
    <property type="project" value="UniProtKB-KW"/>
</dbReference>
<evidence type="ECO:0000256" key="1">
    <source>
        <dbReference type="ARBA" id="ARBA00022679"/>
    </source>
</evidence>
<keyword evidence="3" id="KW-0540">Nuclease</keyword>
<dbReference type="PANTHER" id="PTHR37984:SF5">
    <property type="entry name" value="PROTEIN NYNRIN-LIKE"/>
    <property type="match status" value="1"/>
</dbReference>
<evidence type="ECO:0000313" key="9">
    <source>
        <dbReference type="EMBL" id="CAC5366154.1"/>
    </source>
</evidence>
<reference evidence="9 10" key="1">
    <citation type="submission" date="2020-06" db="EMBL/GenBank/DDBJ databases">
        <authorList>
            <person name="Li R."/>
            <person name="Bekaert M."/>
        </authorList>
    </citation>
    <scope>NUCLEOTIDE SEQUENCE [LARGE SCALE GENOMIC DNA]</scope>
    <source>
        <strain evidence="10">wild</strain>
    </source>
</reference>
<gene>
    <name evidence="9" type="ORF">MCOR_6563</name>
</gene>
<evidence type="ECO:0000259" key="8">
    <source>
        <dbReference type="Pfam" id="PF24626"/>
    </source>
</evidence>
<dbReference type="InterPro" id="IPR043502">
    <property type="entry name" value="DNA/RNA_pol_sf"/>
</dbReference>
<dbReference type="Proteomes" id="UP000507470">
    <property type="component" value="Unassembled WGS sequence"/>
</dbReference>
<feature type="domain" description="Reverse transcriptase RNase H-like" evidence="7">
    <location>
        <begin position="177"/>
        <end position="264"/>
    </location>
</feature>
<dbReference type="GO" id="GO:0003964">
    <property type="term" value="F:RNA-directed DNA polymerase activity"/>
    <property type="evidence" value="ECO:0007669"/>
    <property type="project" value="UniProtKB-KW"/>
</dbReference>
<dbReference type="Gene3D" id="3.10.20.370">
    <property type="match status" value="1"/>
</dbReference>
<keyword evidence="10" id="KW-1185">Reference proteome</keyword>
<keyword evidence="6" id="KW-0695">RNA-directed DNA polymerase</keyword>
<dbReference type="SUPFAM" id="SSF56672">
    <property type="entry name" value="DNA/RNA polymerases"/>
    <property type="match status" value="1"/>
</dbReference>
<evidence type="ECO:0000256" key="2">
    <source>
        <dbReference type="ARBA" id="ARBA00022695"/>
    </source>
</evidence>
<evidence type="ECO:0000313" key="10">
    <source>
        <dbReference type="Proteomes" id="UP000507470"/>
    </source>
</evidence>
<dbReference type="FunFam" id="3.10.20.370:FF:000001">
    <property type="entry name" value="Retrovirus-related Pol polyprotein from transposon 17.6-like protein"/>
    <property type="match status" value="1"/>
</dbReference>
<sequence length="273" mass="31064">MKVGQKILVLLPTKANKLLMHWKGPFSIEEKTGDLDYRIDMRGKIKMFHVNMLKLYVEHEPTILCIGSPEHKVATVPVILIDLENEDTDGVDNYESEFIETPATVANETQRDVHINGALKAKEIVKHHLEVLGSVFERLASANLSARPLKYYKAYNSLKVLVDIVGTDRLSPKRDKIGIDASDKGIGAILLQDEGNIRLPVSYAIKKMKASERNYSTIEKECLAIVWAIRKKFQRFLYGKQFILETDHQPLIYLKKSKIANSRKEKTTSEKIC</sequence>
<dbReference type="Pfam" id="PF17917">
    <property type="entry name" value="RT_RNaseH"/>
    <property type="match status" value="1"/>
</dbReference>
<organism evidence="9 10">
    <name type="scientific">Mytilus coruscus</name>
    <name type="common">Sea mussel</name>
    <dbReference type="NCBI Taxonomy" id="42192"/>
    <lineage>
        <taxon>Eukaryota</taxon>
        <taxon>Metazoa</taxon>
        <taxon>Spiralia</taxon>
        <taxon>Lophotrochozoa</taxon>
        <taxon>Mollusca</taxon>
        <taxon>Bivalvia</taxon>
        <taxon>Autobranchia</taxon>
        <taxon>Pteriomorphia</taxon>
        <taxon>Mytilida</taxon>
        <taxon>Mytiloidea</taxon>
        <taxon>Mytilidae</taxon>
        <taxon>Mytilinae</taxon>
        <taxon>Mytilus</taxon>
    </lineage>
</organism>
<protein>
    <submittedName>
        <fullName evidence="9">Uncharacterized protein</fullName>
    </submittedName>
</protein>
<accession>A0A6J8AGN0</accession>
<dbReference type="InterPro" id="IPR056924">
    <property type="entry name" value="SH3_Tf2-1"/>
</dbReference>
<evidence type="ECO:0000256" key="4">
    <source>
        <dbReference type="ARBA" id="ARBA00022759"/>
    </source>
</evidence>
<evidence type="ECO:0000256" key="3">
    <source>
        <dbReference type="ARBA" id="ARBA00022722"/>
    </source>
</evidence>
<keyword evidence="4" id="KW-0255">Endonuclease</keyword>
<dbReference type="CDD" id="cd09274">
    <property type="entry name" value="RNase_HI_RT_Ty3"/>
    <property type="match status" value="1"/>
</dbReference>
<keyword evidence="5" id="KW-0378">Hydrolase</keyword>
<evidence type="ECO:0000259" key="7">
    <source>
        <dbReference type="Pfam" id="PF17917"/>
    </source>
</evidence>
<dbReference type="EMBL" id="CACVKT020001214">
    <property type="protein sequence ID" value="CAC5366154.1"/>
    <property type="molecule type" value="Genomic_DNA"/>
</dbReference>
<dbReference type="Pfam" id="PF24626">
    <property type="entry name" value="SH3_Tf2-1"/>
    <property type="match status" value="1"/>
</dbReference>
<dbReference type="InterPro" id="IPR050951">
    <property type="entry name" value="Retrovirus_Pol_polyprotein"/>
</dbReference>
<name>A0A6J8AGN0_MYTCO</name>
<proteinExistence type="predicted"/>
<keyword evidence="1" id="KW-0808">Transferase</keyword>
<feature type="domain" description="Tf2-1-like SH3-like" evidence="8">
    <location>
        <begin position="11"/>
        <end position="57"/>
    </location>
</feature>
<dbReference type="PANTHER" id="PTHR37984">
    <property type="entry name" value="PROTEIN CBG26694"/>
    <property type="match status" value="1"/>
</dbReference>
<evidence type="ECO:0000256" key="5">
    <source>
        <dbReference type="ARBA" id="ARBA00022801"/>
    </source>
</evidence>
<keyword evidence="2" id="KW-0548">Nucleotidyltransferase</keyword>
<dbReference type="AlphaFoldDB" id="A0A6J8AGN0"/>
<dbReference type="OrthoDB" id="6761011at2759"/>
<dbReference type="GO" id="GO:0016787">
    <property type="term" value="F:hydrolase activity"/>
    <property type="evidence" value="ECO:0007669"/>
    <property type="project" value="UniProtKB-KW"/>
</dbReference>
<evidence type="ECO:0000256" key="6">
    <source>
        <dbReference type="ARBA" id="ARBA00022918"/>
    </source>
</evidence>